<dbReference type="GO" id="GO:0009307">
    <property type="term" value="P:DNA restriction-modification system"/>
    <property type="evidence" value="ECO:0007669"/>
    <property type="project" value="UniProtKB-KW"/>
</dbReference>
<keyword evidence="5" id="KW-1185">Reference proteome</keyword>
<protein>
    <submittedName>
        <fullName evidence="4">Type I restriction enzyme M protein</fullName>
        <ecNumber evidence="4">2.1.1.72</ecNumber>
    </submittedName>
</protein>
<dbReference type="Pfam" id="PF02384">
    <property type="entry name" value="N6_Mtase"/>
    <property type="match status" value="1"/>
</dbReference>
<dbReference type="InterPro" id="IPR003356">
    <property type="entry name" value="DNA_methylase_A-5"/>
</dbReference>
<keyword evidence="4" id="KW-0489">Methyltransferase</keyword>
<dbReference type="SUPFAM" id="SSF53335">
    <property type="entry name" value="S-adenosyl-L-methionine-dependent methyltransferases"/>
    <property type="match status" value="1"/>
</dbReference>
<name>A0A7W7N8V7_9FLAO</name>
<dbReference type="GO" id="GO:0032259">
    <property type="term" value="P:methylation"/>
    <property type="evidence" value="ECO:0007669"/>
    <property type="project" value="UniProtKB-KW"/>
</dbReference>
<dbReference type="PANTHER" id="PTHR42998:SF1">
    <property type="entry name" value="TYPE I RESTRICTION ENZYME HINDI METHYLASE SUBUNIT"/>
    <property type="match status" value="1"/>
</dbReference>
<evidence type="ECO:0000313" key="4">
    <source>
        <dbReference type="EMBL" id="MBB4804365.1"/>
    </source>
</evidence>
<dbReference type="PANTHER" id="PTHR42998">
    <property type="entry name" value="TYPE I RESTRICTION ENZYME HINDVIIP M PROTEIN-RELATED"/>
    <property type="match status" value="1"/>
</dbReference>
<reference evidence="4 5" key="1">
    <citation type="submission" date="2020-08" db="EMBL/GenBank/DDBJ databases">
        <title>Functional genomics of gut bacteria from endangered species of beetles.</title>
        <authorList>
            <person name="Carlos-Shanley C."/>
        </authorList>
    </citation>
    <scope>NUCLEOTIDE SEQUENCE [LARGE SCALE GENOMIC DNA]</scope>
    <source>
        <strain evidence="4 5">S00142</strain>
    </source>
</reference>
<evidence type="ECO:0000256" key="1">
    <source>
        <dbReference type="ARBA" id="ARBA00006594"/>
    </source>
</evidence>
<evidence type="ECO:0000256" key="2">
    <source>
        <dbReference type="ARBA" id="ARBA00022747"/>
    </source>
</evidence>
<dbReference type="EC" id="2.1.1.72" evidence="4"/>
<dbReference type="EMBL" id="JACHLD010000009">
    <property type="protein sequence ID" value="MBB4804365.1"/>
    <property type="molecule type" value="Genomic_DNA"/>
</dbReference>
<evidence type="ECO:0000313" key="5">
    <source>
        <dbReference type="Proteomes" id="UP000561681"/>
    </source>
</evidence>
<dbReference type="GO" id="GO:0008170">
    <property type="term" value="F:N-methyltransferase activity"/>
    <property type="evidence" value="ECO:0007669"/>
    <property type="project" value="InterPro"/>
</dbReference>
<keyword evidence="2" id="KW-0680">Restriction system</keyword>
<dbReference type="PROSITE" id="PS00092">
    <property type="entry name" value="N6_MTASE"/>
    <property type="match status" value="1"/>
</dbReference>
<proteinExistence type="inferred from homology"/>
<gene>
    <name evidence="4" type="ORF">HNP37_004452</name>
</gene>
<sequence length="669" mass="76191">MSNETTPQEEIILDDNQILCLLTSEAKKATSAEVNLQSVIRMLNEEYGFDLNDMERDFKIDFIDPANGKAKKQKVELVVFEKSKLHLQDNIIRICIIQDDKIKETDSKKGLAVTLENAMAAVENCQFGLWANGSSYHFLQKEEDAIGYEFDFTDLSDFPGEGETLADIDRADRSYSKKPANDSLIKVFKRAHDYIYGNEGRKKDAFWQLLNLIFCKLYDEKRRFIETDISYRREFWVGVKEQNTEEGRRAVADRIKAIFQKLKDNSMFSGVFTGNEGIELTDKGVAFIAGELAKYSFLDASIDVKGMAYETIVSNTLKQEAGQFFTPRNIVKAMVEMLNPTEKHRVLDPACGSGGFIVMVLDHVRKQIAQELFPDLFGPLLAAKFNSFEVNERVKEYAENSIFGFDFDPDLKKAARMNMVMAGDGHANVFHVNSLAYPKWDHPEEIAKIETAINRSLEIMGDVEDRYYNDARGTFDVIFTNPPFGAKVKVEKEVAERYEISKFSDAPEVLFIEACYNFLKPGGKMAIVLPDGILGNPNMLKVREWILNKFKILASVDLAVEAFLPQVGVQASLLFLEKKTELSRQLAQESDEDYEVFMAIAEKLGKDRRGNPIFLRDEDGAELLFETITEYLFSKKDGTQEVKARKEKLKHLDDDLPKISEAYLNFLKK</sequence>
<organism evidence="4 5">
    <name type="scientific">Flavobacterium nitrogenifigens</name>
    <dbReference type="NCBI Taxonomy" id="1617283"/>
    <lineage>
        <taxon>Bacteria</taxon>
        <taxon>Pseudomonadati</taxon>
        <taxon>Bacteroidota</taxon>
        <taxon>Flavobacteriia</taxon>
        <taxon>Flavobacteriales</taxon>
        <taxon>Flavobacteriaceae</taxon>
        <taxon>Flavobacterium</taxon>
    </lineage>
</organism>
<dbReference type="InterPro" id="IPR002052">
    <property type="entry name" value="DNA_methylase_N6_adenine_CS"/>
</dbReference>
<dbReference type="RefSeq" id="WP_184167413.1">
    <property type="nucleotide sequence ID" value="NZ_JACHLD010000009.1"/>
</dbReference>
<dbReference type="InterPro" id="IPR029063">
    <property type="entry name" value="SAM-dependent_MTases_sf"/>
</dbReference>
<dbReference type="PRINTS" id="PR00507">
    <property type="entry name" value="N12N6MTFRASE"/>
</dbReference>
<accession>A0A7W7N8V7</accession>
<dbReference type="AlphaFoldDB" id="A0A7W7N8V7"/>
<feature type="domain" description="DNA methylase adenine-specific" evidence="3">
    <location>
        <begin position="301"/>
        <end position="618"/>
    </location>
</feature>
<comment type="similarity">
    <text evidence="1">Belongs to the N(4)/N(6)-methyltransferase family.</text>
</comment>
<keyword evidence="4" id="KW-0808">Transferase</keyword>
<dbReference type="GO" id="GO:0009007">
    <property type="term" value="F:site-specific DNA-methyltransferase (adenine-specific) activity"/>
    <property type="evidence" value="ECO:0007669"/>
    <property type="project" value="UniProtKB-EC"/>
</dbReference>
<evidence type="ECO:0000259" key="3">
    <source>
        <dbReference type="Pfam" id="PF02384"/>
    </source>
</evidence>
<dbReference type="Gene3D" id="3.40.50.150">
    <property type="entry name" value="Vaccinia Virus protein VP39"/>
    <property type="match status" value="1"/>
</dbReference>
<dbReference type="Proteomes" id="UP000561681">
    <property type="component" value="Unassembled WGS sequence"/>
</dbReference>
<dbReference type="GO" id="GO:0003677">
    <property type="term" value="F:DNA binding"/>
    <property type="evidence" value="ECO:0007669"/>
    <property type="project" value="InterPro"/>
</dbReference>
<comment type="caution">
    <text evidence="4">The sequence shown here is derived from an EMBL/GenBank/DDBJ whole genome shotgun (WGS) entry which is preliminary data.</text>
</comment>
<dbReference type="InterPro" id="IPR052916">
    <property type="entry name" value="Type-I_RE_MTase_Subunit"/>
</dbReference>
<dbReference type="NCBIfam" id="NF047738">
    <property type="entry name" value="antiphage_MADS2"/>
    <property type="match status" value="1"/>
</dbReference>